<keyword evidence="2" id="KW-0963">Cytoplasm</keyword>
<evidence type="ECO:0000256" key="6">
    <source>
        <dbReference type="ARBA" id="ARBA00022845"/>
    </source>
</evidence>
<dbReference type="Gene3D" id="4.10.60.30">
    <property type="entry name" value="Nanos, RNA-binding domain"/>
    <property type="match status" value="1"/>
</dbReference>
<evidence type="ECO:0000256" key="8">
    <source>
        <dbReference type="PROSITE-ProRule" id="PRU00855"/>
    </source>
</evidence>
<dbReference type="GO" id="GO:0003723">
    <property type="term" value="F:RNA binding"/>
    <property type="evidence" value="ECO:0007669"/>
    <property type="project" value="UniProtKB-UniRule"/>
</dbReference>
<dbReference type="Pfam" id="PF05741">
    <property type="entry name" value="zf-nanos"/>
    <property type="match status" value="1"/>
</dbReference>
<accession>A0A3B4Z7S6</accession>
<evidence type="ECO:0000256" key="10">
    <source>
        <dbReference type="SAM" id="SignalP"/>
    </source>
</evidence>
<evidence type="ECO:0000256" key="2">
    <source>
        <dbReference type="ARBA" id="ARBA00022490"/>
    </source>
</evidence>
<keyword evidence="10" id="KW-0732">Signal</keyword>
<evidence type="ECO:0000256" key="3">
    <source>
        <dbReference type="ARBA" id="ARBA00022723"/>
    </source>
</evidence>
<evidence type="ECO:0000256" key="4">
    <source>
        <dbReference type="ARBA" id="ARBA00022771"/>
    </source>
</evidence>
<feature type="signal peptide" evidence="10">
    <location>
        <begin position="1"/>
        <end position="20"/>
    </location>
</feature>
<keyword evidence="4 8" id="KW-0863">Zinc-finger</keyword>
<evidence type="ECO:0000259" key="11">
    <source>
        <dbReference type="PROSITE" id="PS51522"/>
    </source>
</evidence>
<organism evidence="12">
    <name type="scientific">Stegastes partitus</name>
    <name type="common">bicolor damselfish</name>
    <dbReference type="NCBI Taxonomy" id="144197"/>
    <lineage>
        <taxon>Eukaryota</taxon>
        <taxon>Metazoa</taxon>
        <taxon>Chordata</taxon>
        <taxon>Craniata</taxon>
        <taxon>Vertebrata</taxon>
        <taxon>Euteleostomi</taxon>
        <taxon>Actinopterygii</taxon>
        <taxon>Neopterygii</taxon>
        <taxon>Teleostei</taxon>
        <taxon>Neoteleostei</taxon>
        <taxon>Acanthomorphata</taxon>
        <taxon>Ovalentaria</taxon>
        <taxon>Pomacentridae</taxon>
        <taxon>Stegastes</taxon>
    </lineage>
</organism>
<dbReference type="GO" id="GO:0006417">
    <property type="term" value="P:regulation of translation"/>
    <property type="evidence" value="ECO:0007669"/>
    <property type="project" value="UniProtKB-UniRule"/>
</dbReference>
<keyword evidence="5" id="KW-0862">Zinc</keyword>
<name>A0A3B4Z7S6_9TELE</name>
<feature type="region of interest" description="Disordered" evidence="9">
    <location>
        <begin position="44"/>
        <end position="82"/>
    </location>
</feature>
<feature type="chain" id="PRO_5017357073" description="Nanos-type domain-containing protein" evidence="10">
    <location>
        <begin position="21"/>
        <end position="119"/>
    </location>
</feature>
<feature type="domain" description="Nanos-type" evidence="11">
    <location>
        <begin position="55"/>
        <end position="115"/>
    </location>
</feature>
<proteinExistence type="inferred from homology"/>
<evidence type="ECO:0000256" key="1">
    <source>
        <dbReference type="ARBA" id="ARBA00004496"/>
    </source>
</evidence>
<evidence type="ECO:0000256" key="5">
    <source>
        <dbReference type="ARBA" id="ARBA00022833"/>
    </source>
</evidence>
<keyword evidence="7 8" id="KW-0694">RNA-binding</keyword>
<sequence length="119" mass="13481">MCIFLYIFVILFHLLLFILSIHPSSIHHCFDMWSDHIRTCESGMMGTTAETPRGQQGACRPVEPQPDQQSSAGVHQSHDLSSDNKRLTCSILRKYRRPICKATGDNAHTQKLCPEATLR</sequence>
<evidence type="ECO:0000256" key="7">
    <source>
        <dbReference type="ARBA" id="ARBA00022884"/>
    </source>
</evidence>
<dbReference type="InterPro" id="IPR024161">
    <property type="entry name" value="Znf_nanos-typ"/>
</dbReference>
<dbReference type="GO" id="GO:0005737">
    <property type="term" value="C:cytoplasm"/>
    <property type="evidence" value="ECO:0007669"/>
    <property type="project" value="UniProtKB-SubCell"/>
</dbReference>
<keyword evidence="3" id="KW-0479">Metal-binding</keyword>
<dbReference type="GO" id="GO:0008270">
    <property type="term" value="F:zinc ion binding"/>
    <property type="evidence" value="ECO:0007669"/>
    <property type="project" value="UniProtKB-KW"/>
</dbReference>
<dbReference type="Ensembl" id="ENSSPAT00000004924.1">
    <property type="protein sequence ID" value="ENSSPAP00000004828.1"/>
    <property type="gene ID" value="ENSSPAG00000003693.1"/>
</dbReference>
<dbReference type="PROSITE" id="PS51522">
    <property type="entry name" value="ZF_NANOS"/>
    <property type="match status" value="1"/>
</dbReference>
<evidence type="ECO:0000256" key="9">
    <source>
        <dbReference type="SAM" id="MobiDB-lite"/>
    </source>
</evidence>
<dbReference type="InterPro" id="IPR038129">
    <property type="entry name" value="Nanos_sf"/>
</dbReference>
<comment type="subcellular location">
    <subcellularLocation>
        <location evidence="1">Cytoplasm</location>
    </subcellularLocation>
</comment>
<reference evidence="12" key="1">
    <citation type="submission" date="2023-09" db="UniProtKB">
        <authorList>
            <consortium name="Ensembl"/>
        </authorList>
    </citation>
    <scope>IDENTIFICATION</scope>
</reference>
<dbReference type="AlphaFoldDB" id="A0A3B4Z7S6"/>
<protein>
    <recommendedName>
        <fullName evidence="11">Nanos-type domain-containing protein</fullName>
    </recommendedName>
</protein>
<keyword evidence="6 8" id="KW-0810">Translation regulation</keyword>
<dbReference type="InterPro" id="IPR008705">
    <property type="entry name" value="Nanos/Xcar2"/>
</dbReference>
<evidence type="ECO:0000313" key="12">
    <source>
        <dbReference type="Ensembl" id="ENSSPAP00000004828.1"/>
    </source>
</evidence>
<dbReference type="PANTHER" id="PTHR12887">
    <property type="entry name" value="NANOS PROTEIN"/>
    <property type="match status" value="1"/>
</dbReference>
<comment type="similarity">
    <text evidence="8">Belongs to the nanos family.</text>
</comment>